<feature type="compositionally biased region" description="Basic residues" evidence="1">
    <location>
        <begin position="114"/>
        <end position="126"/>
    </location>
</feature>
<comment type="caution">
    <text evidence="2">The sequence shown here is derived from an EMBL/GenBank/DDBJ whole genome shotgun (WGS) entry which is preliminary data.</text>
</comment>
<feature type="region of interest" description="Disordered" evidence="1">
    <location>
        <begin position="68"/>
        <end position="134"/>
    </location>
</feature>
<evidence type="ECO:0000313" key="3">
    <source>
        <dbReference type="Proteomes" id="UP001219518"/>
    </source>
</evidence>
<accession>A0AAE1LGC5</accession>
<evidence type="ECO:0000313" key="2">
    <source>
        <dbReference type="EMBL" id="KAK3918693.1"/>
    </source>
</evidence>
<protein>
    <submittedName>
        <fullName evidence="2">Nocturnin</fullName>
    </submittedName>
</protein>
<gene>
    <name evidence="2" type="ORF">KUF71_007940</name>
</gene>
<feature type="compositionally biased region" description="Low complexity" evidence="1">
    <location>
        <begin position="28"/>
        <end position="41"/>
    </location>
</feature>
<name>A0AAE1LGC5_9NEOP</name>
<reference evidence="2" key="2">
    <citation type="journal article" date="2023" name="BMC Genomics">
        <title>Pest status, molecular evolution, and epigenetic factors derived from the genome assembly of Frankliniella fusca, a thysanopteran phytovirus vector.</title>
        <authorList>
            <person name="Catto M.A."/>
            <person name="Labadie P.E."/>
            <person name="Jacobson A.L."/>
            <person name="Kennedy G.G."/>
            <person name="Srinivasan R."/>
            <person name="Hunt B.G."/>
        </authorList>
    </citation>
    <scope>NUCLEOTIDE SEQUENCE</scope>
    <source>
        <strain evidence="2">PL_HMW_Pooled</strain>
    </source>
</reference>
<feature type="compositionally biased region" description="Basic and acidic residues" evidence="1">
    <location>
        <begin position="9"/>
        <end position="25"/>
    </location>
</feature>
<evidence type="ECO:0000256" key="1">
    <source>
        <dbReference type="SAM" id="MobiDB-lite"/>
    </source>
</evidence>
<proteinExistence type="predicted"/>
<organism evidence="2 3">
    <name type="scientific">Frankliniella fusca</name>
    <dbReference type="NCBI Taxonomy" id="407009"/>
    <lineage>
        <taxon>Eukaryota</taxon>
        <taxon>Metazoa</taxon>
        <taxon>Ecdysozoa</taxon>
        <taxon>Arthropoda</taxon>
        <taxon>Hexapoda</taxon>
        <taxon>Insecta</taxon>
        <taxon>Pterygota</taxon>
        <taxon>Neoptera</taxon>
        <taxon>Paraneoptera</taxon>
        <taxon>Thysanoptera</taxon>
        <taxon>Terebrantia</taxon>
        <taxon>Thripoidea</taxon>
        <taxon>Thripidae</taxon>
        <taxon>Frankliniella</taxon>
    </lineage>
</organism>
<feature type="compositionally biased region" description="Pro residues" evidence="1">
    <location>
        <begin position="74"/>
        <end position="85"/>
    </location>
</feature>
<dbReference type="EMBL" id="JAHWGI010000960">
    <property type="protein sequence ID" value="KAK3918693.1"/>
    <property type="molecule type" value="Genomic_DNA"/>
</dbReference>
<feature type="region of interest" description="Disordered" evidence="1">
    <location>
        <begin position="1"/>
        <end position="44"/>
    </location>
</feature>
<sequence>MRQRAQQQQRDDQQDHHQQRQERPPDTAPDTAPAPASTSLLDHADLDSDADSLLLAAYLAADPGALRASARAGPPGPPGPAGPPGPKRHAMTDARTSTPARTGLGLGQGAAPHHAGHHAGLHHHSPVKSSEAVSAVSMLQNSMEVLQRMEDLHIGLQEDGDDDLEPSRVTALVAESLGVGDSEVSALMRESLAVAERLAAASLMTSAAAKRRLQARSIELGASAPDAGLGFGGFSGLAEEYVPPRALLLYLVR</sequence>
<dbReference type="Proteomes" id="UP001219518">
    <property type="component" value="Unassembled WGS sequence"/>
</dbReference>
<keyword evidence="3" id="KW-1185">Reference proteome</keyword>
<reference evidence="2" key="1">
    <citation type="submission" date="2021-07" db="EMBL/GenBank/DDBJ databases">
        <authorList>
            <person name="Catto M.A."/>
            <person name="Jacobson A."/>
            <person name="Kennedy G."/>
            <person name="Labadie P."/>
            <person name="Hunt B.G."/>
            <person name="Srinivasan R."/>
        </authorList>
    </citation>
    <scope>NUCLEOTIDE SEQUENCE</scope>
    <source>
        <strain evidence="2">PL_HMW_Pooled</strain>
        <tissue evidence="2">Head</tissue>
    </source>
</reference>
<dbReference type="AlphaFoldDB" id="A0AAE1LGC5"/>